<evidence type="ECO:0000256" key="16">
    <source>
        <dbReference type="ARBA" id="ARBA00023157"/>
    </source>
</evidence>
<dbReference type="InterPro" id="IPR050122">
    <property type="entry name" value="RTK"/>
</dbReference>
<organism evidence="30 31">
    <name type="scientific">Umbra pygmaea</name>
    <name type="common">Eastern mudminnow</name>
    <dbReference type="NCBI Taxonomy" id="75934"/>
    <lineage>
        <taxon>Eukaryota</taxon>
        <taxon>Metazoa</taxon>
        <taxon>Chordata</taxon>
        <taxon>Craniata</taxon>
        <taxon>Vertebrata</taxon>
        <taxon>Euteleostomi</taxon>
        <taxon>Actinopterygii</taxon>
        <taxon>Neopterygii</taxon>
        <taxon>Teleostei</taxon>
        <taxon>Protacanthopterygii</taxon>
        <taxon>Esociformes</taxon>
        <taxon>Umbridae</taxon>
        <taxon>Umbra</taxon>
    </lineage>
</organism>
<keyword evidence="4" id="KW-0597">Phosphoprotein</keyword>
<keyword evidence="18" id="KW-0325">Glycoprotein</keyword>
<feature type="signal peptide" evidence="27">
    <location>
        <begin position="1"/>
        <end position="19"/>
    </location>
</feature>
<evidence type="ECO:0000256" key="7">
    <source>
        <dbReference type="ARBA" id="ARBA00022729"/>
    </source>
</evidence>
<dbReference type="InterPro" id="IPR015943">
    <property type="entry name" value="WD40/YVTN_repeat-like_dom_sf"/>
</dbReference>
<dbReference type="InterPro" id="IPR036352">
    <property type="entry name" value="Semap_dom_sf"/>
</dbReference>
<dbReference type="SUPFAM" id="SSF56112">
    <property type="entry name" value="Protein kinase-like (PK-like)"/>
    <property type="match status" value="1"/>
</dbReference>
<gene>
    <name evidence="30" type="ORF">UPYG_G00174530</name>
</gene>
<accession>A0ABD0WPG7</accession>
<proteinExistence type="inferred from homology"/>
<dbReference type="Gene3D" id="2.60.40.10">
    <property type="entry name" value="Immunoglobulins"/>
    <property type="match status" value="2"/>
</dbReference>
<keyword evidence="8" id="KW-0677">Repeat</keyword>
<evidence type="ECO:0000259" key="28">
    <source>
        <dbReference type="PROSITE" id="PS50011"/>
    </source>
</evidence>
<dbReference type="FunFam" id="2.60.40.10:FF:000213">
    <property type="entry name" value="Hepatocyte growth factor receptor"/>
    <property type="match status" value="1"/>
</dbReference>
<feature type="disulfide bond" evidence="22">
    <location>
        <begin position="96"/>
        <end position="99"/>
    </location>
</feature>
<dbReference type="FunFam" id="3.30.1680.10:FF:000006">
    <property type="entry name" value="Macrophage-stimulating 1 receptor b"/>
    <property type="match status" value="1"/>
</dbReference>
<dbReference type="PROSITE" id="PS51004">
    <property type="entry name" value="SEMA"/>
    <property type="match status" value="1"/>
</dbReference>
<feature type="binding site" evidence="21 25">
    <location>
        <position position="1086"/>
    </location>
    <ligand>
        <name>ATP</name>
        <dbReference type="ChEBI" id="CHEBI:30616"/>
    </ligand>
</feature>
<dbReference type="FunFam" id="3.30.200.20:FF:000188">
    <property type="entry name" value="Hepatocyte growth factor receptor"/>
    <property type="match status" value="1"/>
</dbReference>
<evidence type="ECO:0000256" key="10">
    <source>
        <dbReference type="ARBA" id="ARBA00022777"/>
    </source>
</evidence>
<feature type="modified residue" description="Phosphotyrosine; by autocatalysis" evidence="23">
    <location>
        <position position="1325"/>
    </location>
</feature>
<dbReference type="EMBL" id="JAGEUA010000005">
    <property type="protein sequence ID" value="KAL0978740.1"/>
    <property type="molecule type" value="Genomic_DNA"/>
</dbReference>
<evidence type="ECO:0000256" key="14">
    <source>
        <dbReference type="ARBA" id="ARBA00023136"/>
    </source>
</evidence>
<feature type="disulfide bond" evidence="22">
    <location>
        <begin position="516"/>
        <end position="532"/>
    </location>
</feature>
<evidence type="ECO:0000256" key="8">
    <source>
        <dbReference type="ARBA" id="ARBA00022737"/>
    </source>
</evidence>
<feature type="domain" description="Protein kinase" evidence="28">
    <location>
        <begin position="1052"/>
        <end position="1317"/>
    </location>
</feature>
<dbReference type="SUPFAM" id="SSF81296">
    <property type="entry name" value="E set domains"/>
    <property type="match status" value="3"/>
</dbReference>
<dbReference type="Pfam" id="PF01437">
    <property type="entry name" value="PSI"/>
    <property type="match status" value="1"/>
</dbReference>
<evidence type="ECO:0000256" key="5">
    <source>
        <dbReference type="ARBA" id="ARBA00022679"/>
    </source>
</evidence>
<feature type="active site" description="Proton acceptor" evidence="20">
    <location>
        <position position="1180"/>
    </location>
</feature>
<dbReference type="PROSITE" id="PS50011">
    <property type="entry name" value="PROTEIN_KINASE_DOM"/>
    <property type="match status" value="1"/>
</dbReference>
<feature type="modified residue" description="Phosphotyrosine; by autocatalysis" evidence="23">
    <location>
        <position position="1211"/>
    </location>
</feature>
<feature type="binding site" evidence="21">
    <location>
        <begin position="1058"/>
        <end position="1066"/>
    </location>
    <ligand>
        <name>ATP</name>
        <dbReference type="ChEBI" id="CHEBI:30616"/>
    </ligand>
</feature>
<evidence type="ECO:0000256" key="4">
    <source>
        <dbReference type="ARBA" id="ARBA00022553"/>
    </source>
</evidence>
<dbReference type="SMART" id="SM00423">
    <property type="entry name" value="PSI"/>
    <property type="match status" value="1"/>
</dbReference>
<feature type="disulfide bond" evidence="22">
    <location>
        <begin position="289"/>
        <end position="354"/>
    </location>
</feature>
<dbReference type="PIRSF" id="PIRSF000617">
    <property type="entry name" value="TyrPK_HGF-R"/>
    <property type="match status" value="1"/>
</dbReference>
<evidence type="ECO:0000256" key="11">
    <source>
        <dbReference type="ARBA" id="ARBA00022840"/>
    </source>
</evidence>
<keyword evidence="12" id="KW-0832">Ubl conjugation</keyword>
<feature type="disulfide bond" evidence="22">
    <location>
        <begin position="528"/>
        <end position="538"/>
    </location>
</feature>
<evidence type="ECO:0000256" key="25">
    <source>
        <dbReference type="PROSITE-ProRule" id="PRU10141"/>
    </source>
</evidence>
<dbReference type="InterPro" id="IPR016244">
    <property type="entry name" value="Tyr_kinase_HGF/MSP_rcpt"/>
</dbReference>
<dbReference type="SMART" id="SM00429">
    <property type="entry name" value="IPT"/>
    <property type="match status" value="3"/>
</dbReference>
<keyword evidence="17" id="KW-0675">Receptor</keyword>
<keyword evidence="10" id="KW-0418">Kinase</keyword>
<evidence type="ECO:0000256" key="27">
    <source>
        <dbReference type="SAM" id="SignalP"/>
    </source>
</evidence>
<feature type="disulfide bond" evidence="22">
    <location>
        <begin position="128"/>
        <end position="136"/>
    </location>
</feature>
<dbReference type="SUPFAM" id="SSF101912">
    <property type="entry name" value="Sema domain"/>
    <property type="match status" value="1"/>
</dbReference>
<feature type="chain" id="PRO_5044745869" description="receptor protein-tyrosine kinase" evidence="27">
    <location>
        <begin position="20"/>
        <end position="1364"/>
    </location>
</feature>
<dbReference type="GO" id="GO:0007411">
    <property type="term" value="P:axon guidance"/>
    <property type="evidence" value="ECO:0007669"/>
    <property type="project" value="UniProtKB-ARBA"/>
</dbReference>
<dbReference type="InterPro" id="IPR017441">
    <property type="entry name" value="Protein_kinase_ATP_BS"/>
</dbReference>
<keyword evidence="11 21" id="KW-0067">ATP-binding</keyword>
<dbReference type="GO" id="GO:0005524">
    <property type="term" value="F:ATP binding"/>
    <property type="evidence" value="ECO:0007669"/>
    <property type="project" value="UniProtKB-UniRule"/>
</dbReference>
<dbReference type="SMART" id="SM00630">
    <property type="entry name" value="Sema"/>
    <property type="match status" value="1"/>
</dbReference>
<dbReference type="Gene3D" id="3.30.200.20">
    <property type="entry name" value="Phosphorylase Kinase, domain 1"/>
    <property type="match status" value="1"/>
</dbReference>
<dbReference type="FunFam" id="1.10.510.10:FF:000093">
    <property type="entry name" value="Hepatocyte growth factor receptor"/>
    <property type="match status" value="1"/>
</dbReference>
<evidence type="ECO:0000256" key="2">
    <source>
        <dbReference type="ARBA" id="ARBA00010297"/>
    </source>
</evidence>
<keyword evidence="15" id="KW-0829">Tyrosine-protein kinase</keyword>
<evidence type="ECO:0000256" key="15">
    <source>
        <dbReference type="ARBA" id="ARBA00023137"/>
    </source>
</evidence>
<evidence type="ECO:0000259" key="29">
    <source>
        <dbReference type="PROSITE" id="PS51004"/>
    </source>
</evidence>
<feature type="modified residue" description="Phosphotyrosine; by autocatalysis" evidence="23">
    <location>
        <position position="1332"/>
    </location>
</feature>
<dbReference type="Pfam" id="PF01403">
    <property type="entry name" value="Sema"/>
    <property type="match status" value="1"/>
</dbReference>
<dbReference type="InterPro" id="IPR002909">
    <property type="entry name" value="IPT_dom"/>
</dbReference>
<dbReference type="InterPro" id="IPR002165">
    <property type="entry name" value="Plexin_repeat"/>
</dbReference>
<feature type="disulfide bond" evidence="22">
    <location>
        <begin position="164"/>
        <end position="167"/>
    </location>
</feature>
<dbReference type="InterPro" id="IPR013783">
    <property type="entry name" value="Ig-like_fold"/>
</dbReference>
<dbReference type="GO" id="GO:0016020">
    <property type="term" value="C:membrane"/>
    <property type="evidence" value="ECO:0007669"/>
    <property type="project" value="UniProtKB-SubCell"/>
</dbReference>
<dbReference type="InterPro" id="IPR011009">
    <property type="entry name" value="Kinase-like_dom_sf"/>
</dbReference>
<evidence type="ECO:0000313" key="31">
    <source>
        <dbReference type="Proteomes" id="UP001557470"/>
    </source>
</evidence>
<dbReference type="Gene3D" id="3.30.1680.10">
    <property type="entry name" value="ligand-binding face of the semaphorins, domain 2"/>
    <property type="match status" value="1"/>
</dbReference>
<keyword evidence="31" id="KW-1185">Reference proteome</keyword>
<feature type="transmembrane region" description="Helical" evidence="26">
    <location>
        <begin position="932"/>
        <end position="952"/>
    </location>
</feature>
<feature type="binding site" evidence="21">
    <location>
        <begin position="1133"/>
        <end position="1136"/>
    </location>
    <ligand>
        <name>ATP</name>
        <dbReference type="ChEBI" id="CHEBI:30616"/>
    </ligand>
</feature>
<keyword evidence="14 26" id="KW-0472">Membrane</keyword>
<comment type="caution">
    <text evidence="30">The sequence shown here is derived from an EMBL/GenBank/DDBJ whole genome shotgun (WGS) entry which is preliminary data.</text>
</comment>
<evidence type="ECO:0000256" key="1">
    <source>
        <dbReference type="ARBA" id="ARBA00004479"/>
    </source>
</evidence>
<comment type="caution">
    <text evidence="24">Lacks conserved residue(s) required for the propagation of feature annotation.</text>
</comment>
<evidence type="ECO:0000256" key="24">
    <source>
        <dbReference type="PROSITE-ProRule" id="PRU00352"/>
    </source>
</evidence>
<dbReference type="SMART" id="SM00219">
    <property type="entry name" value="TyrKc"/>
    <property type="match status" value="1"/>
</dbReference>
<dbReference type="InterPro" id="IPR016201">
    <property type="entry name" value="PSI"/>
</dbReference>
<dbReference type="InterPro" id="IPR001627">
    <property type="entry name" value="Semap_dom"/>
</dbReference>
<dbReference type="Pfam" id="PF07714">
    <property type="entry name" value="PK_Tyr_Ser-Thr"/>
    <property type="match status" value="1"/>
</dbReference>
<keyword evidence="6 26" id="KW-0812">Transmembrane</keyword>
<evidence type="ECO:0000256" key="17">
    <source>
        <dbReference type="ARBA" id="ARBA00023170"/>
    </source>
</evidence>
<evidence type="ECO:0000256" key="3">
    <source>
        <dbReference type="ARBA" id="ARBA00011902"/>
    </source>
</evidence>
<dbReference type="PANTHER" id="PTHR24416">
    <property type="entry name" value="TYROSINE-PROTEIN KINASE RECEPTOR"/>
    <property type="match status" value="1"/>
</dbReference>
<keyword evidence="13 26" id="KW-1133">Transmembrane helix</keyword>
<dbReference type="CDD" id="cd05058">
    <property type="entry name" value="PTKc_Met_Ron"/>
    <property type="match status" value="1"/>
</dbReference>
<evidence type="ECO:0000256" key="18">
    <source>
        <dbReference type="ARBA" id="ARBA00023180"/>
    </source>
</evidence>
<evidence type="ECO:0000313" key="30">
    <source>
        <dbReference type="EMBL" id="KAL0978740.1"/>
    </source>
</evidence>
<evidence type="ECO:0000256" key="9">
    <source>
        <dbReference type="ARBA" id="ARBA00022741"/>
    </source>
</evidence>
<dbReference type="InterPro" id="IPR020635">
    <property type="entry name" value="Tyr_kinase_cat_dom"/>
</dbReference>
<dbReference type="InterPro" id="IPR014756">
    <property type="entry name" value="Ig_E-set"/>
</dbReference>
<name>A0ABD0WPG7_UMBPY</name>
<sequence length="1364" mass="151910">MVPWATFLLTCLWIQTVKASGLDACPKSTREFVDFTVNYSISHFQTVKPIQNILVNSDNQAIYVASQNVIEAVSRNLSKLWELRTGPVGSPECQTCDLCSIATDPEDTDNQVLLIDPSLFPNLSLYSCGSSNHGVCYSHELNMDGTLFKTECLFRNNSNSPLNCPDCLASPLGTEVVIVEDGQTAYLFVAATLNERVAKWYGKQSISVRRPLSTVDGFEMPTKGLTVLPQLQNSYQINYIYSFSTQSYAYFLSVQRENIQNSSPFQTRLGRLPVTDIEAGQYREIVLECRFKQKRRRRAVFQEVVYNGLQAAHFSRAGTELAAELGLGENEDILYGVFAVMDNSGRPSRNSAMCAFSITKVNDAIDQGLEDCCRSSKEQLSRGLCHFQPCESCTHESSEDSATCHNKPTLVSKPYDRLDLFDRSMNNVLLTSVLVTIIGKHTLAHIGTKDGRLLQLVLQRSRPTIFANYSLVEDMEVSRKAAVLSDDALLFLVGNKMFSVSPKGPGCKHFMTCSACLAAPQFIECGWCSGLCSRKGECPGEWHNESCSPIITEFFPKTAPPGGETELTLCGWEFQTLQQAIISQENTLVTVGETRCTVLSSNSTQLVCSLKPKAPGLYKDLNISLEIHEGKVEGHYNIEGQDQITGFQFVEPNITEIMPDYGPQIGGTLVTLTGPYLNAGMKRSVTIGDQDCPIRSVSGGTGSLPTIVCLSKGVAQVKTVPVSVSIDKSPLSTSKMFHYKVNPKISKIQPACSLTRGSKIIIEGMNLDSAYNILITYNSNKSKQNPLQRVCNGTVTSSRRECFAPLFPQNKTDMGDLGISMDGATDLIKQDFEYHPDFSITSFEYEENILSLSSGQTEVSLHHNKLNMVSDCMEINMTINGVDCGVQVLDNELTCRIPKNLIIPRAGSPVTVFVNGQAFHVGTVVLTNYHNLMWILPACLLLVAVLAVVFTYKHVKRKKKVAKVEHRLSEMSSHIRVDRNRDNLSSLSCDYRRDLFYHSSQTSGSGGIALHSLVYTANFDPSAVPLLSVDTVRPELLEEVKDVLIPPDLLDVHCNHVIGKGHFGTVCHGYLTDKNNQDQLIHCAVKSLNRITGLEEVEQFLREGILMKKFHHPNVLSLLGILLPQEGLPLVVLPYMKHGDLRHFIRSERRNPTVKDLIGFGLQVAKGMDYLAQNKFVHRDLAARNCMLDETFTVKVADFGMARDVFDKEYYSIQDHKKAKLPVKWMAIESLQTQKFTTKSDVWSFGVLLWELLTRGASPYPQVDPYDITHFLLKGRRLPQPQFCPDNLYLLMLQCWEPDPEFRPDFHMLNVTVQDMLLSLEGEHYISLNVTYVNLDQPRPYPALTATEDEADASGLDSDGNMSS</sequence>
<feature type="disulfide bond" evidence="22">
    <location>
        <begin position="507"/>
        <end position="525"/>
    </location>
</feature>
<reference evidence="30 31" key="1">
    <citation type="submission" date="2024-06" db="EMBL/GenBank/DDBJ databases">
        <authorList>
            <person name="Pan Q."/>
            <person name="Wen M."/>
            <person name="Jouanno E."/>
            <person name="Zahm M."/>
            <person name="Klopp C."/>
            <person name="Cabau C."/>
            <person name="Louis A."/>
            <person name="Berthelot C."/>
            <person name="Parey E."/>
            <person name="Roest Crollius H."/>
            <person name="Montfort J."/>
            <person name="Robinson-Rechavi M."/>
            <person name="Bouchez O."/>
            <person name="Lampietro C."/>
            <person name="Lopez Roques C."/>
            <person name="Donnadieu C."/>
            <person name="Postlethwait J."/>
            <person name="Bobe J."/>
            <person name="Verreycken H."/>
            <person name="Guiguen Y."/>
        </authorList>
    </citation>
    <scope>NUCLEOTIDE SEQUENCE [LARGE SCALE GENOMIC DNA]</scope>
    <source>
        <strain evidence="30">Up_M1</strain>
        <tissue evidence="30">Testis</tissue>
    </source>
</reference>
<feature type="disulfide bond" evidence="22">
    <location>
        <begin position="513"/>
        <end position="547"/>
    </location>
</feature>
<dbReference type="Pfam" id="PF01833">
    <property type="entry name" value="TIG"/>
    <property type="match status" value="2"/>
</dbReference>
<evidence type="ECO:0000256" key="20">
    <source>
        <dbReference type="PIRSR" id="PIRSR000617-1"/>
    </source>
</evidence>
<evidence type="ECO:0000256" key="21">
    <source>
        <dbReference type="PIRSR" id="PIRSR000617-2"/>
    </source>
</evidence>
<dbReference type="PRINTS" id="PR00109">
    <property type="entry name" value="TYRKINASE"/>
</dbReference>
<dbReference type="EC" id="2.7.10.1" evidence="3"/>
<dbReference type="GO" id="GO:0004714">
    <property type="term" value="F:transmembrane receptor protein tyrosine kinase activity"/>
    <property type="evidence" value="ECO:0007669"/>
    <property type="project" value="UniProtKB-EC"/>
</dbReference>
<comment type="subcellular location">
    <subcellularLocation>
        <location evidence="1">Membrane</location>
        <topology evidence="1">Single-pass type I membrane protein</topology>
    </subcellularLocation>
</comment>
<dbReference type="InterPro" id="IPR001245">
    <property type="entry name" value="Ser-Thr/Tyr_kinase_cat_dom"/>
</dbReference>
<keyword evidence="7 27" id="KW-0732">Signal</keyword>
<feature type="binding site" evidence="21">
    <location>
        <position position="1184"/>
    </location>
    <ligand>
        <name>ATP</name>
        <dbReference type="ChEBI" id="CHEBI:30616"/>
    </ligand>
</feature>
<evidence type="ECO:0000256" key="22">
    <source>
        <dbReference type="PIRSR" id="PIRSR000617-3"/>
    </source>
</evidence>
<dbReference type="Proteomes" id="UP001557470">
    <property type="component" value="Unassembled WGS sequence"/>
</dbReference>
<dbReference type="SUPFAM" id="SSF103575">
    <property type="entry name" value="Plexin repeat"/>
    <property type="match status" value="1"/>
</dbReference>
<keyword evidence="16 22" id="KW-1015">Disulfide bond</keyword>
<dbReference type="PROSITE" id="PS00107">
    <property type="entry name" value="PROTEIN_KINASE_ATP"/>
    <property type="match status" value="1"/>
</dbReference>
<evidence type="ECO:0000256" key="12">
    <source>
        <dbReference type="ARBA" id="ARBA00022843"/>
    </source>
</evidence>
<dbReference type="Gene3D" id="2.130.10.10">
    <property type="entry name" value="YVTN repeat-like/Quinoprotein amine dehydrogenase"/>
    <property type="match status" value="1"/>
</dbReference>
<dbReference type="PROSITE" id="PS00109">
    <property type="entry name" value="PROTEIN_KINASE_TYR"/>
    <property type="match status" value="1"/>
</dbReference>
<protein>
    <recommendedName>
        <fullName evidence="3">receptor protein-tyrosine kinase</fullName>
        <ecNumber evidence="3">2.7.10.1</ecNumber>
    </recommendedName>
</protein>
<dbReference type="InterPro" id="IPR008266">
    <property type="entry name" value="Tyr_kinase_AS"/>
</dbReference>
<evidence type="ECO:0000256" key="6">
    <source>
        <dbReference type="ARBA" id="ARBA00022692"/>
    </source>
</evidence>
<dbReference type="InterPro" id="IPR000719">
    <property type="entry name" value="Prot_kinase_dom"/>
</dbReference>
<dbReference type="Gene3D" id="1.10.510.10">
    <property type="entry name" value="Transferase(Phosphotransferase) domain 1"/>
    <property type="match status" value="1"/>
</dbReference>
<feature type="modified residue" description="Phosphotyrosine; by autocatalysis" evidence="23">
    <location>
        <position position="1210"/>
    </location>
</feature>
<keyword evidence="9 21" id="KW-0547">Nucleotide-binding</keyword>
<evidence type="ECO:0000256" key="13">
    <source>
        <dbReference type="ARBA" id="ARBA00022989"/>
    </source>
</evidence>
<evidence type="ECO:0000256" key="19">
    <source>
        <dbReference type="ARBA" id="ARBA00051243"/>
    </source>
</evidence>
<dbReference type="PANTHER" id="PTHR24416:SF564">
    <property type="entry name" value="MACROPHAGE-STIMULATING PROTEIN RECEPTOR"/>
    <property type="match status" value="1"/>
</dbReference>
<comment type="similarity">
    <text evidence="2">Belongs to the plexin family.</text>
</comment>
<evidence type="ECO:0000256" key="23">
    <source>
        <dbReference type="PIRSR" id="PIRSR000617-4"/>
    </source>
</evidence>
<keyword evidence="5" id="KW-0808">Transferase</keyword>
<evidence type="ECO:0000256" key="26">
    <source>
        <dbReference type="SAM" id="Phobius"/>
    </source>
</evidence>
<feature type="domain" description="Sema" evidence="29">
    <location>
        <begin position="24"/>
        <end position="502"/>
    </location>
</feature>
<comment type="catalytic activity">
    <reaction evidence="19">
        <text>L-tyrosyl-[protein] + ATP = O-phospho-L-tyrosyl-[protein] + ADP + H(+)</text>
        <dbReference type="Rhea" id="RHEA:10596"/>
        <dbReference type="Rhea" id="RHEA-COMP:10136"/>
        <dbReference type="Rhea" id="RHEA-COMP:20101"/>
        <dbReference type="ChEBI" id="CHEBI:15378"/>
        <dbReference type="ChEBI" id="CHEBI:30616"/>
        <dbReference type="ChEBI" id="CHEBI:46858"/>
        <dbReference type="ChEBI" id="CHEBI:61978"/>
        <dbReference type="ChEBI" id="CHEBI:456216"/>
        <dbReference type="EC" id="2.7.10.1"/>
    </reaction>
</comment>